<dbReference type="SUPFAM" id="SSF102114">
    <property type="entry name" value="Radical SAM enzymes"/>
    <property type="match status" value="1"/>
</dbReference>
<keyword evidence="9 15" id="KW-0479">Metal-binding</keyword>
<evidence type="ECO:0000256" key="11">
    <source>
        <dbReference type="ARBA" id="ARBA00023004"/>
    </source>
</evidence>
<dbReference type="InterPro" id="IPR007197">
    <property type="entry name" value="rSAM"/>
</dbReference>
<dbReference type="InterPro" id="IPR038135">
    <property type="entry name" value="Methylthiotransferase_N_sf"/>
</dbReference>
<evidence type="ECO:0000256" key="10">
    <source>
        <dbReference type="ARBA" id="ARBA00022989"/>
    </source>
</evidence>
<feature type="domain" description="TRAM" evidence="16">
    <location>
        <begin position="429"/>
        <end position="491"/>
    </location>
</feature>
<dbReference type="SFLD" id="SFLDG01082">
    <property type="entry name" value="B12-binding_domain_containing"/>
    <property type="match status" value="1"/>
</dbReference>
<dbReference type="CDD" id="cd01335">
    <property type="entry name" value="Radical_SAM"/>
    <property type="match status" value="1"/>
</dbReference>
<comment type="similarity">
    <text evidence="3 15">Belongs to the methylthiotransferase family. CDKAL1 subfamily.</text>
</comment>
<evidence type="ECO:0000256" key="14">
    <source>
        <dbReference type="ARBA" id="ARBA00051661"/>
    </source>
</evidence>
<dbReference type="PANTHER" id="PTHR11918">
    <property type="entry name" value="RADICAL SAM PROTEINS"/>
    <property type="match status" value="1"/>
</dbReference>
<dbReference type="Gene3D" id="3.40.50.12160">
    <property type="entry name" value="Methylthiotransferase, N-terminal domain"/>
    <property type="match status" value="1"/>
</dbReference>
<comment type="function">
    <text evidence="1 15">Catalyzes the methylthiolation of N6-threonylcarbamoyladenosine (t(6)A), leading to the formation of 2-methylthio-N6-threonylcarbamoyladenosine (ms(2)t(6)A) at position 37 in tRNAs that read codons beginning with adenine.</text>
</comment>
<keyword evidence="6 15" id="KW-0949">S-adenosyl-L-methionine</keyword>
<dbReference type="InterPro" id="IPR013848">
    <property type="entry name" value="Methylthiotransferase_N"/>
</dbReference>
<dbReference type="NCBIfam" id="TIGR00089">
    <property type="entry name" value="MiaB/RimO family radical SAM methylthiotransferase"/>
    <property type="match status" value="1"/>
</dbReference>
<feature type="domain" description="MTTase N-terminal" evidence="17">
    <location>
        <begin position="62"/>
        <end position="170"/>
    </location>
</feature>
<evidence type="ECO:0000256" key="4">
    <source>
        <dbReference type="ARBA" id="ARBA00022485"/>
    </source>
</evidence>
<dbReference type="AlphaFoldDB" id="A0A0K8S307"/>
<keyword evidence="7 15" id="KW-0812">Transmembrane</keyword>
<dbReference type="PROSITE" id="PS01278">
    <property type="entry name" value="MTTASE_RADICAL"/>
    <property type="match status" value="1"/>
</dbReference>
<dbReference type="Pfam" id="PF04055">
    <property type="entry name" value="Radical_SAM"/>
    <property type="match status" value="1"/>
</dbReference>
<feature type="transmembrane region" description="Helical" evidence="15">
    <location>
        <begin position="555"/>
        <end position="574"/>
    </location>
</feature>
<sequence length="577" mass="65400">MIAAGDLCLEDIEDIVSAEDPKPFDRQFNRKNIIPKVRKRQSQKNVEVDDLPPRDSVIPGIQKIWIRTWGCSHNSSDGEYMAGQLAAYGYSITENAAEADLWLLNSCTVKSPAEDHFRNSIKKAQEGKKKIVLAGCVPQAQPRQDYLHGLSIIGVQQIDRVVEVVEETIKGHSVRLLGQKKDNGKRLGGARLDLPKIRKNPLIEIISINTGCLNACTYCKTKHARGELASYSIEELVNRGKQSFQEGVCEIWLTSEDTGAYGRDIGTDLPTLLWKLVEVIPEGAMLRLGMTNPPYILEHLEEMAKILNHPRVYAFLHVPVQSASDSVLMDMKREYCVADFKHVVDFLKTKVPGITIATDIICGFPGETDEDFQETMKLVEEYRFPSLFINQFYPRPGTPAAKMPQVPAQIKKQRTKELSKLFHSYNPYDHKIGERQKVLVTEESFDSKFYVAHNKFYEQILVPKNSDFMGKMVEVEIFEAGKHFMRGQPVSEARVFTPSIRRPYARGEVSGLTEEFRHALENDSESKACPSVERQIVQLSHWMVMQLPWQHEGKLLKMLSLSVALLAVLIAFYYGDI</sequence>
<evidence type="ECO:0000256" key="2">
    <source>
        <dbReference type="ARBA" id="ARBA00004167"/>
    </source>
</evidence>
<dbReference type="NCBIfam" id="TIGR01578">
    <property type="entry name" value="MiaB-like-B"/>
    <property type="match status" value="1"/>
</dbReference>
<dbReference type="FunFam" id="3.80.30.20:FF:000002">
    <property type="entry name" value="threonylcarbamoyladenosine tRNA methylthiotransferase isoform X2"/>
    <property type="match status" value="1"/>
</dbReference>
<dbReference type="PROSITE" id="PS51918">
    <property type="entry name" value="RADICAL_SAM"/>
    <property type="match status" value="1"/>
</dbReference>
<comment type="cofactor">
    <cofactor evidence="15">
        <name>[4Fe-4S] cluster</name>
        <dbReference type="ChEBI" id="CHEBI:49883"/>
    </cofactor>
    <text evidence="15">Binds 1 or 2 [4Fe-4S] cluster. One cluster is coordinated with 3 cysteines and an exchangeable S-adenosyl-L-methionine.</text>
</comment>
<feature type="domain" description="Radical SAM core" evidence="18">
    <location>
        <begin position="198"/>
        <end position="429"/>
    </location>
</feature>
<dbReference type="PANTHER" id="PTHR11918:SF45">
    <property type="entry name" value="THREONYLCARBAMOYLADENOSINE TRNA METHYLTHIOTRANSFERASE"/>
    <property type="match status" value="1"/>
</dbReference>
<organism evidence="19">
    <name type="scientific">Crotalus horridus</name>
    <name type="common">Timber rattlesnake</name>
    <dbReference type="NCBI Taxonomy" id="35024"/>
    <lineage>
        <taxon>Eukaryota</taxon>
        <taxon>Metazoa</taxon>
        <taxon>Chordata</taxon>
        <taxon>Craniata</taxon>
        <taxon>Vertebrata</taxon>
        <taxon>Euteleostomi</taxon>
        <taxon>Lepidosauria</taxon>
        <taxon>Squamata</taxon>
        <taxon>Bifurcata</taxon>
        <taxon>Unidentata</taxon>
        <taxon>Episquamata</taxon>
        <taxon>Toxicofera</taxon>
        <taxon>Serpentes</taxon>
        <taxon>Colubroidea</taxon>
        <taxon>Viperidae</taxon>
        <taxon>Crotalinae</taxon>
        <taxon>Crotalus</taxon>
    </lineage>
</organism>
<keyword evidence="5 15" id="KW-0808">Transferase</keyword>
<evidence type="ECO:0000256" key="6">
    <source>
        <dbReference type="ARBA" id="ARBA00022691"/>
    </source>
</evidence>
<evidence type="ECO:0000256" key="1">
    <source>
        <dbReference type="ARBA" id="ARBA00002399"/>
    </source>
</evidence>
<evidence type="ECO:0000256" key="15">
    <source>
        <dbReference type="RuleBase" id="RU368081"/>
    </source>
</evidence>
<keyword evidence="11 15" id="KW-0408">Iron</keyword>
<evidence type="ECO:0000259" key="17">
    <source>
        <dbReference type="PROSITE" id="PS51449"/>
    </source>
</evidence>
<evidence type="ECO:0000256" key="12">
    <source>
        <dbReference type="ARBA" id="ARBA00023014"/>
    </source>
</evidence>
<comment type="subcellular location">
    <subcellularLocation>
        <location evidence="15">Endoplasmic reticulum membrane</location>
        <topology evidence="15">Single-pass membrane protein</topology>
    </subcellularLocation>
    <subcellularLocation>
        <location evidence="2">Membrane</location>
        <topology evidence="2">Single-pass membrane protein</topology>
    </subcellularLocation>
</comment>
<evidence type="ECO:0000256" key="3">
    <source>
        <dbReference type="ARBA" id="ARBA00008616"/>
    </source>
</evidence>
<evidence type="ECO:0000313" key="19">
    <source>
        <dbReference type="EMBL" id="JAG47180.1"/>
    </source>
</evidence>
<dbReference type="InterPro" id="IPR006466">
    <property type="entry name" value="MiaB-like_arc_euk"/>
</dbReference>
<dbReference type="GO" id="GO:0051539">
    <property type="term" value="F:4 iron, 4 sulfur cluster binding"/>
    <property type="evidence" value="ECO:0007669"/>
    <property type="project" value="UniProtKB-UniRule"/>
</dbReference>
<evidence type="ECO:0000256" key="8">
    <source>
        <dbReference type="ARBA" id="ARBA00022694"/>
    </source>
</evidence>
<dbReference type="SFLD" id="SFLDS00029">
    <property type="entry name" value="Radical_SAM"/>
    <property type="match status" value="1"/>
</dbReference>
<keyword evidence="4 15" id="KW-0004">4Fe-4S</keyword>
<dbReference type="PROSITE" id="PS51449">
    <property type="entry name" value="MTTASE_N"/>
    <property type="match status" value="1"/>
</dbReference>
<keyword evidence="12 15" id="KW-0411">Iron-sulfur</keyword>
<dbReference type="SMART" id="SM00729">
    <property type="entry name" value="Elp3"/>
    <property type="match status" value="1"/>
</dbReference>
<dbReference type="Pfam" id="PF00919">
    <property type="entry name" value="UPF0004"/>
    <property type="match status" value="1"/>
</dbReference>
<dbReference type="InterPro" id="IPR002792">
    <property type="entry name" value="TRAM_dom"/>
</dbReference>
<dbReference type="PROSITE" id="PS50926">
    <property type="entry name" value="TRAM"/>
    <property type="match status" value="1"/>
</dbReference>
<keyword evidence="13 15" id="KW-0472">Membrane</keyword>
<dbReference type="InterPro" id="IPR006638">
    <property type="entry name" value="Elp3/MiaA/NifB-like_rSAM"/>
</dbReference>
<name>A0A0K8S307_CROHD</name>
<dbReference type="Gene3D" id="3.80.30.20">
    <property type="entry name" value="tm_1862 like domain"/>
    <property type="match status" value="1"/>
</dbReference>
<dbReference type="FunFam" id="3.40.50.12160:FF:000005">
    <property type="entry name" value="threonylcarbamoyladenosine tRNA methylthiotransferase isoform X1"/>
    <property type="match status" value="1"/>
</dbReference>
<evidence type="ECO:0000256" key="5">
    <source>
        <dbReference type="ARBA" id="ARBA00022679"/>
    </source>
</evidence>
<accession>A0A0K8S307</accession>
<evidence type="ECO:0000256" key="7">
    <source>
        <dbReference type="ARBA" id="ARBA00022692"/>
    </source>
</evidence>
<dbReference type="GO" id="GO:0005789">
    <property type="term" value="C:endoplasmic reticulum membrane"/>
    <property type="evidence" value="ECO:0007669"/>
    <property type="project" value="UniProtKB-SubCell"/>
</dbReference>
<reference evidence="19" key="1">
    <citation type="journal article" date="2015" name="Toxicon">
        <title>The transcriptomic and proteomic basis for the evolution of a novel venom phenotype within the Timber Rattlesnake (Crotalus horridus).</title>
        <authorList>
            <person name="Rokyta D.R."/>
            <person name="Wray K.P."/>
            <person name="McGivern J.J."/>
            <person name="Margres M.J."/>
        </authorList>
    </citation>
    <scope>NUCLEOTIDE SEQUENCE</scope>
    <source>
        <strain evidence="19">Type B</strain>
        <tissue evidence="19">Venom gland</tissue>
    </source>
</reference>
<evidence type="ECO:0000256" key="13">
    <source>
        <dbReference type="ARBA" id="ARBA00023136"/>
    </source>
</evidence>
<proteinExistence type="inferred from homology"/>
<keyword evidence="8 15" id="KW-0819">tRNA processing</keyword>
<dbReference type="InterPro" id="IPR005839">
    <property type="entry name" value="Methylthiotransferase"/>
</dbReference>
<dbReference type="InterPro" id="IPR058240">
    <property type="entry name" value="rSAM_sf"/>
</dbReference>
<evidence type="ECO:0000259" key="18">
    <source>
        <dbReference type="PROSITE" id="PS51918"/>
    </source>
</evidence>
<dbReference type="GO" id="GO:0035598">
    <property type="term" value="F:tRNA (N(6)-L-threonylcarbamoyladenosine(37)-C(2))-methylthiotransferase activity"/>
    <property type="evidence" value="ECO:0007669"/>
    <property type="project" value="UniProtKB-UniRule"/>
</dbReference>
<protein>
    <recommendedName>
        <fullName evidence="15">tRNA-t(6)A37 methylthiotransferase</fullName>
        <ecNumber evidence="15">2.8.4.5</ecNumber>
    </recommendedName>
</protein>
<evidence type="ECO:0000259" key="16">
    <source>
        <dbReference type="PROSITE" id="PS50926"/>
    </source>
</evidence>
<dbReference type="InterPro" id="IPR023404">
    <property type="entry name" value="rSAM_horseshoe"/>
</dbReference>
<dbReference type="EC" id="2.8.4.5" evidence="15"/>
<dbReference type="GO" id="GO:0046872">
    <property type="term" value="F:metal ion binding"/>
    <property type="evidence" value="ECO:0007669"/>
    <property type="project" value="UniProtKB-UniRule"/>
</dbReference>
<dbReference type="Pfam" id="PF01938">
    <property type="entry name" value="TRAM"/>
    <property type="match status" value="1"/>
</dbReference>
<evidence type="ECO:0000256" key="9">
    <source>
        <dbReference type="ARBA" id="ARBA00022723"/>
    </source>
</evidence>
<comment type="catalytic activity">
    <reaction evidence="14 15">
        <text>N(6)-L-threonylcarbamoyladenosine(37) in tRNA + (sulfur carrier)-SH + AH2 + 2 S-adenosyl-L-methionine = 2-methylsulfanyl-N(6)-L-threonylcarbamoyladenosine(37) in tRNA + (sulfur carrier)-H + 5'-deoxyadenosine + L-methionine + A + S-adenosyl-L-homocysteine + 2 H(+)</text>
        <dbReference type="Rhea" id="RHEA:37075"/>
        <dbReference type="Rhea" id="RHEA-COMP:10163"/>
        <dbReference type="Rhea" id="RHEA-COMP:11092"/>
        <dbReference type="Rhea" id="RHEA-COMP:14737"/>
        <dbReference type="Rhea" id="RHEA-COMP:14739"/>
        <dbReference type="ChEBI" id="CHEBI:13193"/>
        <dbReference type="ChEBI" id="CHEBI:15378"/>
        <dbReference type="ChEBI" id="CHEBI:17319"/>
        <dbReference type="ChEBI" id="CHEBI:17499"/>
        <dbReference type="ChEBI" id="CHEBI:29917"/>
        <dbReference type="ChEBI" id="CHEBI:57844"/>
        <dbReference type="ChEBI" id="CHEBI:57856"/>
        <dbReference type="ChEBI" id="CHEBI:59789"/>
        <dbReference type="ChEBI" id="CHEBI:64428"/>
        <dbReference type="ChEBI" id="CHEBI:74418"/>
        <dbReference type="ChEBI" id="CHEBI:74420"/>
        <dbReference type="EC" id="2.8.4.5"/>
    </reaction>
</comment>
<dbReference type="EMBL" id="GBKD01000438">
    <property type="protein sequence ID" value="JAG47180.1"/>
    <property type="molecule type" value="Transcribed_RNA"/>
</dbReference>
<dbReference type="InterPro" id="IPR020612">
    <property type="entry name" value="Methylthiotransferase_CS"/>
</dbReference>
<keyword evidence="15" id="KW-0256">Endoplasmic reticulum</keyword>
<keyword evidence="10 15" id="KW-1133">Transmembrane helix</keyword>